<dbReference type="EMBL" id="JASSZA010000002">
    <property type="protein sequence ID" value="KAK2118261.1"/>
    <property type="molecule type" value="Genomic_DNA"/>
</dbReference>
<evidence type="ECO:0008006" key="5">
    <source>
        <dbReference type="Google" id="ProtNLM"/>
    </source>
</evidence>
<proteinExistence type="predicted"/>
<comment type="caution">
    <text evidence="3">The sequence shown here is derived from an EMBL/GenBank/DDBJ whole genome shotgun (WGS) entry which is preliminary data.</text>
</comment>
<evidence type="ECO:0000256" key="2">
    <source>
        <dbReference type="SAM" id="SignalP"/>
    </source>
</evidence>
<feature type="region of interest" description="Disordered" evidence="1">
    <location>
        <begin position="44"/>
        <end position="116"/>
    </location>
</feature>
<protein>
    <recommendedName>
        <fullName evidence="5">Secreted protein</fullName>
    </recommendedName>
</protein>
<organism evidence="3 4">
    <name type="scientific">Saguinus oedipus</name>
    <name type="common">Cotton-top tamarin</name>
    <name type="synonym">Oedipomidas oedipus</name>
    <dbReference type="NCBI Taxonomy" id="9490"/>
    <lineage>
        <taxon>Eukaryota</taxon>
        <taxon>Metazoa</taxon>
        <taxon>Chordata</taxon>
        <taxon>Craniata</taxon>
        <taxon>Vertebrata</taxon>
        <taxon>Euteleostomi</taxon>
        <taxon>Mammalia</taxon>
        <taxon>Eutheria</taxon>
        <taxon>Euarchontoglires</taxon>
        <taxon>Primates</taxon>
        <taxon>Haplorrhini</taxon>
        <taxon>Platyrrhini</taxon>
        <taxon>Cebidae</taxon>
        <taxon>Callitrichinae</taxon>
        <taxon>Saguinus</taxon>
    </lineage>
</organism>
<accession>A0ABQ9W9H1</accession>
<evidence type="ECO:0000313" key="4">
    <source>
        <dbReference type="Proteomes" id="UP001266305"/>
    </source>
</evidence>
<dbReference type="Proteomes" id="UP001266305">
    <property type="component" value="Unassembled WGS sequence"/>
</dbReference>
<sequence length="116" mass="12193">MNCVLSVLRGLACFVELVGGAQHSHADRSFHCTAGLVSVNEHVSARTAGPSSAGSPLARNGHRALGPRPCASTTLASPRTPPRCSGRPPRPSQSDTSARSGRRPIRGQRSMETRNP</sequence>
<keyword evidence="4" id="KW-1185">Reference proteome</keyword>
<keyword evidence="2" id="KW-0732">Signal</keyword>
<feature type="chain" id="PRO_5045875636" description="Secreted protein" evidence="2">
    <location>
        <begin position="21"/>
        <end position="116"/>
    </location>
</feature>
<name>A0ABQ9W9H1_SAGOE</name>
<gene>
    <name evidence="3" type="ORF">P7K49_005148</name>
</gene>
<feature type="signal peptide" evidence="2">
    <location>
        <begin position="1"/>
        <end position="20"/>
    </location>
</feature>
<evidence type="ECO:0000256" key="1">
    <source>
        <dbReference type="SAM" id="MobiDB-lite"/>
    </source>
</evidence>
<evidence type="ECO:0000313" key="3">
    <source>
        <dbReference type="EMBL" id="KAK2118261.1"/>
    </source>
</evidence>
<reference evidence="3 4" key="1">
    <citation type="submission" date="2023-05" db="EMBL/GenBank/DDBJ databases">
        <title>B98-5 Cell Line De Novo Hybrid Assembly: An Optical Mapping Approach.</title>
        <authorList>
            <person name="Kananen K."/>
            <person name="Auerbach J.A."/>
            <person name="Kautto E."/>
            <person name="Blachly J.S."/>
        </authorList>
    </citation>
    <scope>NUCLEOTIDE SEQUENCE [LARGE SCALE GENOMIC DNA]</scope>
    <source>
        <strain evidence="3">B95-8</strain>
        <tissue evidence="3">Cell line</tissue>
    </source>
</reference>